<accession>A0A5N6H5A3</accession>
<feature type="domain" description="Beta-lactamase-related" evidence="2">
    <location>
        <begin position="25"/>
        <end position="398"/>
    </location>
</feature>
<dbReference type="InterPro" id="IPR012338">
    <property type="entry name" value="Beta-lactam/transpept-like"/>
</dbReference>
<dbReference type="PANTHER" id="PTHR46825:SF14">
    <property type="entry name" value="BETA-LACTAMASE-RELATED DOMAIN-CONTAINING PROTEIN"/>
    <property type="match status" value="1"/>
</dbReference>
<dbReference type="InterPro" id="IPR001466">
    <property type="entry name" value="Beta-lactam-related"/>
</dbReference>
<dbReference type="VEuPathDB" id="FungiDB:F9C07_9775"/>
<evidence type="ECO:0000259" key="2">
    <source>
        <dbReference type="Pfam" id="PF00144"/>
    </source>
</evidence>
<comment type="similarity">
    <text evidence="1">Belongs to the peptidase S12 family.</text>
</comment>
<dbReference type="Pfam" id="PF00144">
    <property type="entry name" value="Beta-lactamase"/>
    <property type="match status" value="1"/>
</dbReference>
<proteinExistence type="inferred from homology"/>
<reference evidence="3" key="1">
    <citation type="submission" date="2019-04" db="EMBL/GenBank/DDBJ databases">
        <title>Friends and foes A comparative genomics study of 23 Aspergillus species from section Flavi.</title>
        <authorList>
            <consortium name="DOE Joint Genome Institute"/>
            <person name="Kjaerbolling I."/>
            <person name="Vesth T."/>
            <person name="Frisvad J.C."/>
            <person name="Nybo J.L."/>
            <person name="Theobald S."/>
            <person name="Kildgaard S."/>
            <person name="Isbrandt T."/>
            <person name="Kuo A."/>
            <person name="Sato A."/>
            <person name="Lyhne E.K."/>
            <person name="Kogle M.E."/>
            <person name="Wiebenga A."/>
            <person name="Kun R.S."/>
            <person name="Lubbers R.J."/>
            <person name="Makela M.R."/>
            <person name="Barry K."/>
            <person name="Chovatia M."/>
            <person name="Clum A."/>
            <person name="Daum C."/>
            <person name="Haridas S."/>
            <person name="He G."/>
            <person name="LaButti K."/>
            <person name="Lipzen A."/>
            <person name="Mondo S."/>
            <person name="Riley R."/>
            <person name="Salamov A."/>
            <person name="Simmons B.A."/>
            <person name="Magnuson J.K."/>
            <person name="Henrissat B."/>
            <person name="Mortensen U.H."/>
            <person name="Larsen T.O."/>
            <person name="Devries R.P."/>
            <person name="Grigoriev I.V."/>
            <person name="Machida M."/>
            <person name="Baker S.E."/>
            <person name="Andersen M.R."/>
        </authorList>
    </citation>
    <scope>NUCLEOTIDE SEQUENCE [LARGE SCALE GENOMIC DNA]</scope>
    <source>
        <strain evidence="3">CBS 121.62</strain>
    </source>
</reference>
<dbReference type="EMBL" id="ML734577">
    <property type="protein sequence ID" value="KAB8248779.1"/>
    <property type="molecule type" value="Genomic_DNA"/>
</dbReference>
<sequence>MELCQVLERLEGAHAQIERVRKICGASSISYGVLHYGDVIYMKSVGLRDQAQRLPADSQTIYPLASVSKGFLAAAVGVLVDEGKLDWHVPIRTYLPQFDPVHDRDLGQYANMIDLLSHATGIAQHELLHIGPFGSIISESSKLVHLLNALPTSNSHGSRFRRWWLYNNHVSALASQVLESVSDGVCYPDYLEQRILRPLHMLRTFISTNKFDSDSNIALSYARLSDGSFAKLAFPEWLQETTHILASQGVTSCVQDLLIWAKAILERELWEQLQDKEKLDRPFPPNNPLRQVTTIRHGHYPHPLDDALGHPSHYCLGWLSLTLPSSNLGMISFNKETRRSCDHLDYVLGKDSPPLRVILHNGKAPGYNSAIYTFPETTSAIIVLSNGATDGDPADWGAQILTQELFDLRPRMDIVSLAEKEAALSGRWFDDCILRPLREDLQRCERGSRAGNSHLHDLKRYEGRYRNVHLLTTVNIRFDEPSLGLTVSFNHRTDKVYTLRFHNEHGFSFLPPDRDSWLRDCMFEVFDYRTGILKFTHTDDGHISGLWWKWSAWEEISFFTKQPST</sequence>
<protein>
    <submittedName>
        <fullName evidence="3">Beta-lactamase/transpeptidase-like protein</fullName>
    </submittedName>
</protein>
<evidence type="ECO:0000313" key="3">
    <source>
        <dbReference type="EMBL" id="KAB8248779.1"/>
    </source>
</evidence>
<evidence type="ECO:0000256" key="1">
    <source>
        <dbReference type="ARBA" id="ARBA00038215"/>
    </source>
</evidence>
<organism evidence="3">
    <name type="scientific">Aspergillus flavus</name>
    <dbReference type="NCBI Taxonomy" id="5059"/>
    <lineage>
        <taxon>Eukaryota</taxon>
        <taxon>Fungi</taxon>
        <taxon>Dikarya</taxon>
        <taxon>Ascomycota</taxon>
        <taxon>Pezizomycotina</taxon>
        <taxon>Eurotiomycetes</taxon>
        <taxon>Eurotiomycetidae</taxon>
        <taxon>Eurotiales</taxon>
        <taxon>Aspergillaceae</taxon>
        <taxon>Aspergillus</taxon>
        <taxon>Aspergillus subgen. Circumdati</taxon>
    </lineage>
</organism>
<dbReference type="Proteomes" id="UP000325434">
    <property type="component" value="Unassembled WGS sequence"/>
</dbReference>
<dbReference type="VEuPathDB" id="FungiDB:AFLA_012522"/>
<dbReference type="AlphaFoldDB" id="A0A5N6H5A3"/>
<dbReference type="SUPFAM" id="SSF56601">
    <property type="entry name" value="beta-lactamase/transpeptidase-like"/>
    <property type="match status" value="1"/>
</dbReference>
<dbReference type="PANTHER" id="PTHR46825">
    <property type="entry name" value="D-ALANYL-D-ALANINE-CARBOXYPEPTIDASE/ENDOPEPTIDASE AMPH"/>
    <property type="match status" value="1"/>
</dbReference>
<dbReference type="Gene3D" id="3.40.710.10">
    <property type="entry name" value="DD-peptidase/beta-lactamase superfamily"/>
    <property type="match status" value="1"/>
</dbReference>
<gene>
    <name evidence="3" type="ORF">BDV35DRAFT_403141</name>
</gene>
<dbReference type="InterPro" id="IPR050491">
    <property type="entry name" value="AmpC-like"/>
</dbReference>
<name>A0A5N6H5A3_ASPFL</name>